<keyword evidence="5 10" id="KW-0145">Chemotaxis</keyword>
<dbReference type="Pfam" id="PF03748">
    <property type="entry name" value="FliL"/>
    <property type="match status" value="1"/>
</dbReference>
<evidence type="ECO:0000256" key="7">
    <source>
        <dbReference type="ARBA" id="ARBA00022779"/>
    </source>
</evidence>
<keyword evidence="11" id="KW-0282">Flagellum</keyword>
<evidence type="ECO:0000256" key="1">
    <source>
        <dbReference type="ARBA" id="ARBA00002254"/>
    </source>
</evidence>
<dbReference type="RefSeq" id="WP_184662548.1">
    <property type="nucleotide sequence ID" value="NZ_JACHHB010000001.1"/>
</dbReference>
<keyword evidence="11" id="KW-0969">Cilium</keyword>
<comment type="subcellular location">
    <subcellularLocation>
        <location evidence="2">Cell membrane</location>
        <topology evidence="2">Single-pass membrane protein</topology>
    </subcellularLocation>
</comment>
<comment type="function">
    <text evidence="1 10">Controls the rotational direction of flagella during chemotaxis.</text>
</comment>
<dbReference type="PANTHER" id="PTHR35091:SF2">
    <property type="entry name" value="FLAGELLAR PROTEIN FLIL"/>
    <property type="match status" value="1"/>
</dbReference>
<name>A0A840QL33_9BACI</name>
<sequence length="144" mass="16554">MFNNRLVNIMFIILIALALIGVMTLVLYTQFFQASPSDDGEPTIDEILDVSLETEEITTNLATNEILRARFMIQLDSDDARDELEKRDFQMENIIISELSDMRGSEIRGSEGVKNLEDRLRDEISKILQEGQVVDVYMHERVVQ</sequence>
<keyword evidence="4 10" id="KW-1003">Cell membrane</keyword>
<keyword evidence="7 10" id="KW-0283">Flagellar rotation</keyword>
<keyword evidence="6 10" id="KW-0812">Transmembrane</keyword>
<evidence type="ECO:0000256" key="9">
    <source>
        <dbReference type="ARBA" id="ARBA00023136"/>
    </source>
</evidence>
<gene>
    <name evidence="11" type="ORF">HNQ41_000209</name>
</gene>
<dbReference type="GO" id="GO:0005886">
    <property type="term" value="C:plasma membrane"/>
    <property type="evidence" value="ECO:0007669"/>
    <property type="project" value="UniProtKB-SubCell"/>
</dbReference>
<feature type="transmembrane region" description="Helical" evidence="10">
    <location>
        <begin position="6"/>
        <end position="28"/>
    </location>
</feature>
<proteinExistence type="inferred from homology"/>
<dbReference type="InterPro" id="IPR005503">
    <property type="entry name" value="FliL"/>
</dbReference>
<evidence type="ECO:0000256" key="5">
    <source>
        <dbReference type="ARBA" id="ARBA00022500"/>
    </source>
</evidence>
<dbReference type="NCBIfam" id="NF005826">
    <property type="entry name" value="PRK07718.1"/>
    <property type="match status" value="1"/>
</dbReference>
<organism evidence="11 12">
    <name type="scientific">Texcoconibacillus texcoconensis</name>
    <dbReference type="NCBI Taxonomy" id="1095777"/>
    <lineage>
        <taxon>Bacteria</taxon>
        <taxon>Bacillati</taxon>
        <taxon>Bacillota</taxon>
        <taxon>Bacilli</taxon>
        <taxon>Bacillales</taxon>
        <taxon>Bacillaceae</taxon>
        <taxon>Texcoconibacillus</taxon>
    </lineage>
</organism>
<dbReference type="GO" id="GO:0006935">
    <property type="term" value="P:chemotaxis"/>
    <property type="evidence" value="ECO:0007669"/>
    <property type="project" value="UniProtKB-KW"/>
</dbReference>
<reference evidence="11 12" key="1">
    <citation type="submission" date="2020-08" db="EMBL/GenBank/DDBJ databases">
        <title>Genomic Encyclopedia of Type Strains, Phase IV (KMG-IV): sequencing the most valuable type-strain genomes for metagenomic binning, comparative biology and taxonomic classification.</title>
        <authorList>
            <person name="Goeker M."/>
        </authorList>
    </citation>
    <scope>NUCLEOTIDE SEQUENCE [LARGE SCALE GENOMIC DNA]</scope>
    <source>
        <strain evidence="11 12">DSM 24696</strain>
    </source>
</reference>
<keyword evidence="9 10" id="KW-0472">Membrane</keyword>
<keyword evidence="8 10" id="KW-1133">Transmembrane helix</keyword>
<evidence type="ECO:0000256" key="8">
    <source>
        <dbReference type="ARBA" id="ARBA00022989"/>
    </source>
</evidence>
<dbReference type="AlphaFoldDB" id="A0A840QL33"/>
<evidence type="ECO:0000256" key="2">
    <source>
        <dbReference type="ARBA" id="ARBA00004162"/>
    </source>
</evidence>
<dbReference type="GO" id="GO:0009425">
    <property type="term" value="C:bacterial-type flagellum basal body"/>
    <property type="evidence" value="ECO:0007669"/>
    <property type="project" value="InterPro"/>
</dbReference>
<dbReference type="Proteomes" id="UP000551878">
    <property type="component" value="Unassembled WGS sequence"/>
</dbReference>
<comment type="caution">
    <text evidence="11">The sequence shown here is derived from an EMBL/GenBank/DDBJ whole genome shotgun (WGS) entry which is preliminary data.</text>
</comment>
<evidence type="ECO:0000256" key="6">
    <source>
        <dbReference type="ARBA" id="ARBA00022692"/>
    </source>
</evidence>
<evidence type="ECO:0000256" key="4">
    <source>
        <dbReference type="ARBA" id="ARBA00022475"/>
    </source>
</evidence>
<protein>
    <recommendedName>
        <fullName evidence="10">Flagellar protein FliL</fullName>
    </recommendedName>
</protein>
<evidence type="ECO:0000313" key="11">
    <source>
        <dbReference type="EMBL" id="MBB5172069.1"/>
    </source>
</evidence>
<keyword evidence="11" id="KW-0966">Cell projection</keyword>
<dbReference type="GO" id="GO:0071978">
    <property type="term" value="P:bacterial-type flagellum-dependent swarming motility"/>
    <property type="evidence" value="ECO:0007669"/>
    <property type="project" value="TreeGrafter"/>
</dbReference>
<evidence type="ECO:0000256" key="3">
    <source>
        <dbReference type="ARBA" id="ARBA00008281"/>
    </source>
</evidence>
<evidence type="ECO:0000313" key="12">
    <source>
        <dbReference type="Proteomes" id="UP000551878"/>
    </source>
</evidence>
<comment type="similarity">
    <text evidence="3 10">Belongs to the FliL family.</text>
</comment>
<evidence type="ECO:0000256" key="10">
    <source>
        <dbReference type="RuleBase" id="RU364125"/>
    </source>
</evidence>
<dbReference type="EMBL" id="JACHHB010000001">
    <property type="protein sequence ID" value="MBB5172069.1"/>
    <property type="molecule type" value="Genomic_DNA"/>
</dbReference>
<keyword evidence="12" id="KW-1185">Reference proteome</keyword>
<dbReference type="PANTHER" id="PTHR35091">
    <property type="entry name" value="FLAGELLAR PROTEIN FLIL"/>
    <property type="match status" value="1"/>
</dbReference>
<accession>A0A840QL33</accession>